<name>A0A1V3JNG4_9PAST</name>
<dbReference type="STRING" id="1907939.BKL49_07455"/>
<evidence type="ECO:0000256" key="1">
    <source>
        <dbReference type="SAM" id="Phobius"/>
    </source>
</evidence>
<sequence length="69" mass="6775">MIKSLKKLTILVGALSIGSTAFAAGADFSQLSNVDFGTAVAAVIAIAAAIAGIRVAVAGSRAVLRMISG</sequence>
<keyword evidence="1" id="KW-1133">Transmembrane helix</keyword>
<feature type="transmembrane region" description="Helical" evidence="1">
    <location>
        <begin position="39"/>
        <end position="57"/>
    </location>
</feature>
<keyword evidence="1" id="KW-0812">Transmembrane</keyword>
<accession>A0A1V3JNG4</accession>
<dbReference type="RefSeq" id="WP_077424127.1">
    <property type="nucleotide sequence ID" value="NZ_MLHQ01000017.1"/>
</dbReference>
<dbReference type="AlphaFoldDB" id="A0A1V3JNG4"/>
<evidence type="ECO:0000313" key="3">
    <source>
        <dbReference type="EMBL" id="OOF58376.1"/>
    </source>
</evidence>
<dbReference type="OrthoDB" id="9973677at2"/>
<protein>
    <recommendedName>
        <fullName evidence="5">Phage coat protein</fullName>
    </recommendedName>
</protein>
<keyword evidence="4" id="KW-1185">Reference proteome</keyword>
<proteinExistence type="predicted"/>
<evidence type="ECO:0008006" key="5">
    <source>
        <dbReference type="Google" id="ProtNLM"/>
    </source>
</evidence>
<reference evidence="3 4" key="1">
    <citation type="submission" date="2016-10" db="EMBL/GenBank/DDBJ databases">
        <title>Rodentibacter gen. nov. and new species.</title>
        <authorList>
            <person name="Christensen H."/>
        </authorList>
    </citation>
    <scope>NUCLEOTIDE SEQUENCE [LARGE SCALE GENOMIC DNA]</scope>
    <source>
        <strain evidence="3 4">Ac151</strain>
    </source>
</reference>
<organism evidence="3 4">
    <name type="scientific">Rodentibacter myodis</name>
    <dbReference type="NCBI Taxonomy" id="1907939"/>
    <lineage>
        <taxon>Bacteria</taxon>
        <taxon>Pseudomonadati</taxon>
        <taxon>Pseudomonadota</taxon>
        <taxon>Gammaproteobacteria</taxon>
        <taxon>Pasteurellales</taxon>
        <taxon>Pasteurellaceae</taxon>
        <taxon>Rodentibacter</taxon>
    </lineage>
</organism>
<dbReference type="Proteomes" id="UP000188602">
    <property type="component" value="Unassembled WGS sequence"/>
</dbReference>
<evidence type="ECO:0000256" key="2">
    <source>
        <dbReference type="SAM" id="SignalP"/>
    </source>
</evidence>
<comment type="caution">
    <text evidence="3">The sequence shown here is derived from an EMBL/GenBank/DDBJ whole genome shotgun (WGS) entry which is preliminary data.</text>
</comment>
<gene>
    <name evidence="3" type="ORF">BKL49_07455</name>
</gene>
<feature type="signal peptide" evidence="2">
    <location>
        <begin position="1"/>
        <end position="23"/>
    </location>
</feature>
<keyword evidence="2" id="KW-0732">Signal</keyword>
<dbReference type="EMBL" id="MLHQ01000017">
    <property type="protein sequence ID" value="OOF58376.1"/>
    <property type="molecule type" value="Genomic_DNA"/>
</dbReference>
<keyword evidence="1" id="KW-0472">Membrane</keyword>
<evidence type="ECO:0000313" key="4">
    <source>
        <dbReference type="Proteomes" id="UP000188602"/>
    </source>
</evidence>
<feature type="chain" id="PRO_5013319360" description="Phage coat protein" evidence="2">
    <location>
        <begin position="24"/>
        <end position="69"/>
    </location>
</feature>